<evidence type="ECO:0000256" key="8">
    <source>
        <dbReference type="ARBA" id="ARBA00025084"/>
    </source>
</evidence>
<dbReference type="SUPFAM" id="SSF54843">
    <property type="entry name" value="Ribosomal protein L22"/>
    <property type="match status" value="1"/>
</dbReference>
<dbReference type="GO" id="GO:0005840">
    <property type="term" value="C:ribosome"/>
    <property type="evidence" value="ECO:0007669"/>
    <property type="project" value="UniProtKB-KW"/>
</dbReference>
<comment type="caution">
    <text evidence="15">The sequence shown here is derived from an EMBL/GenBank/DDBJ whole genome shotgun (WGS) entry which is preliminary data.</text>
</comment>
<dbReference type="CDD" id="cd00336">
    <property type="entry name" value="Ribosomal_L22"/>
    <property type="match status" value="1"/>
</dbReference>
<evidence type="ECO:0000256" key="2">
    <source>
        <dbReference type="ARBA" id="ARBA00009451"/>
    </source>
</evidence>
<dbReference type="Pfam" id="PF00237">
    <property type="entry name" value="Ribosomal_L22"/>
    <property type="match status" value="1"/>
</dbReference>
<keyword evidence="6 10" id="KW-0689">Ribosomal protein</keyword>
<comment type="function">
    <text evidence="1 10">The globular domain of the protein is located near the polypeptide exit tunnel on the outside of the subunit, while an extended beta-hairpin is found that lines the wall of the exit tunnel in the center of the 70S ribosome.</text>
</comment>
<evidence type="ECO:0000256" key="5">
    <source>
        <dbReference type="ARBA" id="ARBA00022884"/>
    </source>
</evidence>
<evidence type="ECO:0000256" key="13">
    <source>
        <dbReference type="RuleBase" id="RU004008"/>
    </source>
</evidence>
<evidence type="ECO:0000256" key="9">
    <source>
        <dbReference type="ARBA" id="ARBA00035207"/>
    </source>
</evidence>
<keyword evidence="4 10" id="KW-0699">rRNA-binding</keyword>
<evidence type="ECO:0000256" key="11">
    <source>
        <dbReference type="RuleBase" id="RU004005"/>
    </source>
</evidence>
<protein>
    <recommendedName>
        <fullName evidence="9 10">Large ribosomal subunit protein uL22</fullName>
    </recommendedName>
</protein>
<evidence type="ECO:0000256" key="1">
    <source>
        <dbReference type="ARBA" id="ARBA00003478"/>
    </source>
</evidence>
<evidence type="ECO:0000256" key="14">
    <source>
        <dbReference type="SAM" id="MobiDB-lite"/>
    </source>
</evidence>
<evidence type="ECO:0000256" key="6">
    <source>
        <dbReference type="ARBA" id="ARBA00022980"/>
    </source>
</evidence>
<dbReference type="EMBL" id="JBHSUA010000009">
    <property type="protein sequence ID" value="MFC6396234.1"/>
    <property type="molecule type" value="Genomic_DNA"/>
</dbReference>
<dbReference type="NCBIfam" id="TIGR01044">
    <property type="entry name" value="rplV_bact"/>
    <property type="match status" value="1"/>
</dbReference>
<dbReference type="InterPro" id="IPR047867">
    <property type="entry name" value="Ribosomal_uL22_bac/org-type"/>
</dbReference>
<dbReference type="RefSeq" id="WP_343885134.1">
    <property type="nucleotide sequence ID" value="NZ_BAAAKI010000004.1"/>
</dbReference>
<accession>A0ABW1X187</accession>
<name>A0ABW1X187_9ACTN</name>
<dbReference type="InterPro" id="IPR018260">
    <property type="entry name" value="Ribosomal_uL22_CS"/>
</dbReference>
<reference evidence="16" key="1">
    <citation type="journal article" date="2019" name="Int. J. Syst. Evol. Microbiol.">
        <title>The Global Catalogue of Microorganisms (GCM) 10K type strain sequencing project: providing services to taxonomists for standard genome sequencing and annotation.</title>
        <authorList>
            <consortium name="The Broad Institute Genomics Platform"/>
            <consortium name="The Broad Institute Genome Sequencing Center for Infectious Disease"/>
            <person name="Wu L."/>
            <person name="Ma J."/>
        </authorList>
    </citation>
    <scope>NUCLEOTIDE SEQUENCE [LARGE SCALE GENOMIC DNA]</scope>
    <source>
        <strain evidence="16">CGMCC 1.15277</strain>
    </source>
</reference>
<comment type="function">
    <text evidence="10 13">This protein binds specifically to 23S rRNA; its binding is stimulated by other ribosomal proteins, e.g., L4, L17, and L20. It is important during the early stages of 50S assembly. It makes multiple contacts with different domains of the 23S rRNA in the assembled 50S subunit and ribosome.</text>
</comment>
<dbReference type="PROSITE" id="PS00464">
    <property type="entry name" value="RIBOSOMAL_L22"/>
    <property type="match status" value="1"/>
</dbReference>
<organism evidence="15 16">
    <name type="scientific">Luteococcus sanguinis</name>
    <dbReference type="NCBI Taxonomy" id="174038"/>
    <lineage>
        <taxon>Bacteria</taxon>
        <taxon>Bacillati</taxon>
        <taxon>Actinomycetota</taxon>
        <taxon>Actinomycetes</taxon>
        <taxon>Propionibacteriales</taxon>
        <taxon>Propionibacteriaceae</taxon>
        <taxon>Luteococcus</taxon>
    </lineage>
</organism>
<evidence type="ECO:0000256" key="4">
    <source>
        <dbReference type="ARBA" id="ARBA00022730"/>
    </source>
</evidence>
<feature type="compositionally biased region" description="Basic and acidic residues" evidence="14">
    <location>
        <begin position="136"/>
        <end position="149"/>
    </location>
</feature>
<evidence type="ECO:0000256" key="10">
    <source>
        <dbReference type="HAMAP-Rule" id="MF_01331"/>
    </source>
</evidence>
<gene>
    <name evidence="10 15" type="primary">rplV</name>
    <name evidence="15" type="ORF">ACFP57_04405</name>
</gene>
<keyword evidence="16" id="KW-1185">Reference proteome</keyword>
<comment type="function">
    <text evidence="8">This protein binds specifically to 23S rRNA; its binding is stimulated by other ribosomal proteins, e.g. L4, L17, and L20. It is important during the early stages of 50S assembly. It makes multiple contacts with different domains of the 23S rRNA in the assembled 50S subunit and ribosome.</text>
</comment>
<comment type="similarity">
    <text evidence="2 10 11">Belongs to the universal ribosomal protein uL22 family.</text>
</comment>
<keyword evidence="7 10" id="KW-0687">Ribonucleoprotein</keyword>
<dbReference type="InterPro" id="IPR036394">
    <property type="entry name" value="Ribosomal_uL22_sf"/>
</dbReference>
<evidence type="ECO:0000256" key="3">
    <source>
        <dbReference type="ARBA" id="ARBA00011838"/>
    </source>
</evidence>
<comment type="subunit">
    <text evidence="3 10 12">Part of the 50S ribosomal subunit.</text>
</comment>
<dbReference type="PANTHER" id="PTHR13501">
    <property type="entry name" value="CHLOROPLAST 50S RIBOSOMAL PROTEIN L22-RELATED"/>
    <property type="match status" value="1"/>
</dbReference>
<dbReference type="InterPro" id="IPR005727">
    <property type="entry name" value="Ribosomal_uL22_bac/chlpt-type"/>
</dbReference>
<dbReference type="PANTHER" id="PTHR13501:SF8">
    <property type="entry name" value="LARGE RIBOSOMAL SUBUNIT PROTEIN UL22M"/>
    <property type="match status" value="1"/>
</dbReference>
<evidence type="ECO:0000313" key="16">
    <source>
        <dbReference type="Proteomes" id="UP001596266"/>
    </source>
</evidence>
<sequence length="149" mass="16111">MSNNESRPSRRAALLGDRPGSYAIARHVRMSPTKVRRVVDLVRGMGANEALTVLKFAPQAASEPVYKLVASAIANAENTENLRADDLVISQAYVDEGVTMRRIRPRAKGSASRILKRASHITVVVEPKASASAKPAHLDRKPSESKKGA</sequence>
<keyword evidence="5 10" id="KW-0694">RNA-binding</keyword>
<dbReference type="Gene3D" id="3.90.470.10">
    <property type="entry name" value="Ribosomal protein L22/L17"/>
    <property type="match status" value="1"/>
</dbReference>
<dbReference type="Proteomes" id="UP001596266">
    <property type="component" value="Unassembled WGS sequence"/>
</dbReference>
<dbReference type="HAMAP" id="MF_01331_B">
    <property type="entry name" value="Ribosomal_uL22_B"/>
    <property type="match status" value="1"/>
</dbReference>
<evidence type="ECO:0000256" key="7">
    <source>
        <dbReference type="ARBA" id="ARBA00023274"/>
    </source>
</evidence>
<evidence type="ECO:0000256" key="12">
    <source>
        <dbReference type="RuleBase" id="RU004006"/>
    </source>
</evidence>
<evidence type="ECO:0000313" key="15">
    <source>
        <dbReference type="EMBL" id="MFC6396234.1"/>
    </source>
</evidence>
<feature type="region of interest" description="Disordered" evidence="14">
    <location>
        <begin position="127"/>
        <end position="149"/>
    </location>
</feature>
<proteinExistence type="inferred from homology"/>
<dbReference type="InterPro" id="IPR001063">
    <property type="entry name" value="Ribosomal_uL22"/>
</dbReference>